<dbReference type="Proteomes" id="UP000799538">
    <property type="component" value="Unassembled WGS sequence"/>
</dbReference>
<evidence type="ECO:0000313" key="2">
    <source>
        <dbReference type="EMBL" id="KAF2221893.1"/>
    </source>
</evidence>
<protein>
    <submittedName>
        <fullName evidence="2">Uncharacterized protein</fullName>
    </submittedName>
</protein>
<accession>A0A6A6G8K1</accession>
<dbReference type="EMBL" id="ML992509">
    <property type="protein sequence ID" value="KAF2221893.1"/>
    <property type="molecule type" value="Genomic_DNA"/>
</dbReference>
<keyword evidence="1" id="KW-1133">Transmembrane helix</keyword>
<evidence type="ECO:0000256" key="1">
    <source>
        <dbReference type="SAM" id="Phobius"/>
    </source>
</evidence>
<feature type="transmembrane region" description="Helical" evidence="1">
    <location>
        <begin position="39"/>
        <end position="61"/>
    </location>
</feature>
<sequence>MSITHALVCFDGLVASCWVGHVALNVSVDVRCVSHGPSLVLLTLLIILVKSLVVAVIKVGYKTVINLE</sequence>
<organism evidence="2 3">
    <name type="scientific">Elsinoe ampelina</name>
    <dbReference type="NCBI Taxonomy" id="302913"/>
    <lineage>
        <taxon>Eukaryota</taxon>
        <taxon>Fungi</taxon>
        <taxon>Dikarya</taxon>
        <taxon>Ascomycota</taxon>
        <taxon>Pezizomycotina</taxon>
        <taxon>Dothideomycetes</taxon>
        <taxon>Dothideomycetidae</taxon>
        <taxon>Myriangiales</taxon>
        <taxon>Elsinoaceae</taxon>
        <taxon>Elsinoe</taxon>
    </lineage>
</organism>
<keyword evidence="3" id="KW-1185">Reference proteome</keyword>
<name>A0A6A6G8K1_9PEZI</name>
<proteinExistence type="predicted"/>
<keyword evidence="1" id="KW-0472">Membrane</keyword>
<reference evidence="3" key="1">
    <citation type="journal article" date="2020" name="Stud. Mycol.">
        <title>101 Dothideomycetes genomes: A test case for predicting lifestyles and emergence of pathogens.</title>
        <authorList>
            <person name="Haridas S."/>
            <person name="Albert R."/>
            <person name="Binder M."/>
            <person name="Bloem J."/>
            <person name="LaButti K."/>
            <person name="Salamov A."/>
            <person name="Andreopoulos B."/>
            <person name="Baker S."/>
            <person name="Barry K."/>
            <person name="Bills G."/>
            <person name="Bluhm B."/>
            <person name="Cannon C."/>
            <person name="Castanera R."/>
            <person name="Culley D."/>
            <person name="Daum C."/>
            <person name="Ezra D."/>
            <person name="Gonzalez J."/>
            <person name="Henrissat B."/>
            <person name="Kuo A."/>
            <person name="Liang C."/>
            <person name="Lipzen A."/>
            <person name="Lutzoni F."/>
            <person name="Magnuson J."/>
            <person name="Mondo S."/>
            <person name="Nolan M."/>
            <person name="Ohm R."/>
            <person name="Pangilinan J."/>
            <person name="Park H.-J."/>
            <person name="Ramirez L."/>
            <person name="Alfaro M."/>
            <person name="Sun H."/>
            <person name="Tritt A."/>
            <person name="Yoshinaga Y."/>
            <person name="Zwiers L.-H."/>
            <person name="Turgeon B."/>
            <person name="Goodwin S."/>
            <person name="Spatafora J."/>
            <person name="Crous P."/>
            <person name="Grigoriev I."/>
        </authorList>
    </citation>
    <scope>NUCLEOTIDE SEQUENCE [LARGE SCALE GENOMIC DNA]</scope>
    <source>
        <strain evidence="3">CECT 20119</strain>
    </source>
</reference>
<dbReference type="AlphaFoldDB" id="A0A6A6G8K1"/>
<gene>
    <name evidence="2" type="ORF">BDZ85DRAFT_264559</name>
</gene>
<keyword evidence="1" id="KW-0812">Transmembrane</keyword>
<evidence type="ECO:0000313" key="3">
    <source>
        <dbReference type="Proteomes" id="UP000799538"/>
    </source>
</evidence>